<keyword evidence="3 7" id="KW-0812">Transmembrane</keyword>
<dbReference type="GO" id="GO:0016020">
    <property type="term" value="C:membrane"/>
    <property type="evidence" value="ECO:0007669"/>
    <property type="project" value="UniProtKB-SubCell"/>
</dbReference>
<evidence type="ECO:0000256" key="4">
    <source>
        <dbReference type="ARBA" id="ARBA00022989"/>
    </source>
</evidence>
<dbReference type="Pfam" id="PF13520">
    <property type="entry name" value="AA_permease_2"/>
    <property type="match status" value="1"/>
</dbReference>
<feature type="transmembrane region" description="Helical" evidence="7">
    <location>
        <begin position="263"/>
        <end position="285"/>
    </location>
</feature>
<evidence type="ECO:0000256" key="1">
    <source>
        <dbReference type="ARBA" id="ARBA00004141"/>
    </source>
</evidence>
<feature type="transmembrane region" description="Helical" evidence="7">
    <location>
        <begin position="108"/>
        <end position="134"/>
    </location>
</feature>
<feature type="region of interest" description="Disordered" evidence="6">
    <location>
        <begin position="504"/>
        <end position="525"/>
    </location>
</feature>
<feature type="transmembrane region" description="Helical" evidence="7">
    <location>
        <begin position="66"/>
        <end position="87"/>
    </location>
</feature>
<dbReference type="PIRSF" id="PIRSF006060">
    <property type="entry name" value="AA_transporter"/>
    <property type="match status" value="1"/>
</dbReference>
<feature type="transmembrane region" description="Helical" evidence="7">
    <location>
        <begin position="314"/>
        <end position="338"/>
    </location>
</feature>
<keyword evidence="2" id="KW-0813">Transport</keyword>
<dbReference type="Gene3D" id="1.20.1740.10">
    <property type="entry name" value="Amino acid/polyamine transporter I"/>
    <property type="match status" value="1"/>
</dbReference>
<protein>
    <submittedName>
        <fullName evidence="8">Amino acid permease</fullName>
    </submittedName>
</protein>
<accession>A0AAU1UMS0</accession>
<evidence type="ECO:0000256" key="2">
    <source>
        <dbReference type="ARBA" id="ARBA00022448"/>
    </source>
</evidence>
<feature type="transmembrane region" description="Helical" evidence="7">
    <location>
        <begin position="225"/>
        <end position="242"/>
    </location>
</feature>
<evidence type="ECO:0000313" key="8">
    <source>
        <dbReference type="EMBL" id="WTS18527.1"/>
    </source>
</evidence>
<feature type="transmembrane region" description="Helical" evidence="7">
    <location>
        <begin position="473"/>
        <end position="493"/>
    </location>
</feature>
<comment type="subcellular location">
    <subcellularLocation>
        <location evidence="1">Membrane</location>
        <topology evidence="1">Multi-pass membrane protein</topology>
    </subcellularLocation>
</comment>
<organism evidence="8">
    <name type="scientific">Streptomyces sp. NBC_00119</name>
    <dbReference type="NCBI Taxonomy" id="2975659"/>
    <lineage>
        <taxon>Bacteria</taxon>
        <taxon>Bacillati</taxon>
        <taxon>Actinomycetota</taxon>
        <taxon>Actinomycetes</taxon>
        <taxon>Kitasatosporales</taxon>
        <taxon>Streptomycetaceae</taxon>
        <taxon>Streptomyces</taxon>
    </lineage>
</organism>
<evidence type="ECO:0000256" key="3">
    <source>
        <dbReference type="ARBA" id="ARBA00022692"/>
    </source>
</evidence>
<feature type="transmembrane region" description="Helical" evidence="7">
    <location>
        <begin position="154"/>
        <end position="177"/>
    </location>
</feature>
<gene>
    <name evidence="8" type="ORF">OHU69_02190</name>
</gene>
<dbReference type="EMBL" id="CP108195">
    <property type="protein sequence ID" value="WTS18527.1"/>
    <property type="molecule type" value="Genomic_DNA"/>
</dbReference>
<keyword evidence="5 7" id="KW-0472">Membrane</keyword>
<feature type="transmembrane region" description="Helical" evidence="7">
    <location>
        <begin position="387"/>
        <end position="411"/>
    </location>
</feature>
<feature type="transmembrane region" description="Helical" evidence="7">
    <location>
        <begin position="34"/>
        <end position="54"/>
    </location>
</feature>
<dbReference type="GO" id="GO:0022857">
    <property type="term" value="F:transmembrane transporter activity"/>
    <property type="evidence" value="ECO:0007669"/>
    <property type="project" value="InterPro"/>
</dbReference>
<proteinExistence type="predicted"/>
<feature type="transmembrane region" description="Helical" evidence="7">
    <location>
        <begin position="432"/>
        <end position="453"/>
    </location>
</feature>
<evidence type="ECO:0000256" key="6">
    <source>
        <dbReference type="SAM" id="MobiDB-lite"/>
    </source>
</evidence>
<dbReference type="PANTHER" id="PTHR45649:SF26">
    <property type="entry name" value="OS04G0435100 PROTEIN"/>
    <property type="match status" value="1"/>
</dbReference>
<sequence>MTPLAPAPPGGVSDGSSLAAFGYPQELRRQMGRYASFAAGFSFISVLTTVFQFFSLGFSFGGPLFFWAWPVVLAGQLLVAACFAELAARYPISGAVYQWSTRLSSPAFGWFTGWIMVIGQMVVVAAAALALQVVMPAIWSGFQVVGGDPSPTTATGAANAAVLAVVLLVLTTVVNVLDNRVMSAVNRVGVTAEIIGAVLIVVLLFTHVERGAGVTLETGGRGGPIAALLVGSFTAAYVLIGFDSAGEMSEETHHPRRTAPRTIISALAAAGVLGGLLVLGGVLAAPSLSDGRLATEGLSYVLTSSLGDGVGKTLLADVAVAIAVATLAIQTAGTRMLFSMARDGVLPCSSWLAKVSPRTGMPFGPALVVGVAAAALALLNFASPEAFLAVGTTCIAMLYLAYAGVTGPMLVRRLRGDWDWRRPGGTDETGRPLFSLGRWGLPVNVLALAYGLFMTVNLAWPRADVYDPAGGHWYFQWFTVLFVGATVAMGAAYRWSRRRRGAVSDTLGRGGQDARPEAEAEVVQA</sequence>
<reference evidence="8" key="1">
    <citation type="submission" date="2022-10" db="EMBL/GenBank/DDBJ databases">
        <title>The complete genomes of actinobacterial strains from the NBC collection.</title>
        <authorList>
            <person name="Joergensen T.S."/>
            <person name="Alvarez Arevalo M."/>
            <person name="Sterndorff E.B."/>
            <person name="Faurdal D."/>
            <person name="Vuksanovic O."/>
            <person name="Mourched A.-S."/>
            <person name="Charusanti P."/>
            <person name="Shaw S."/>
            <person name="Blin K."/>
            <person name="Weber T."/>
        </authorList>
    </citation>
    <scope>NUCLEOTIDE SEQUENCE</scope>
    <source>
        <strain evidence="8">NBC_00119</strain>
    </source>
</reference>
<dbReference type="PANTHER" id="PTHR45649">
    <property type="entry name" value="AMINO-ACID PERMEASE BAT1"/>
    <property type="match status" value="1"/>
</dbReference>
<dbReference type="InterPro" id="IPR002293">
    <property type="entry name" value="AA/rel_permease1"/>
</dbReference>
<dbReference type="AlphaFoldDB" id="A0AAU1UMS0"/>
<feature type="transmembrane region" description="Helical" evidence="7">
    <location>
        <begin position="184"/>
        <end position="205"/>
    </location>
</feature>
<feature type="transmembrane region" description="Helical" evidence="7">
    <location>
        <begin position="359"/>
        <end position="381"/>
    </location>
</feature>
<name>A0AAU1UMS0_9ACTN</name>
<evidence type="ECO:0000256" key="7">
    <source>
        <dbReference type="SAM" id="Phobius"/>
    </source>
</evidence>
<evidence type="ECO:0000256" key="5">
    <source>
        <dbReference type="ARBA" id="ARBA00023136"/>
    </source>
</evidence>
<keyword evidence="4 7" id="KW-1133">Transmembrane helix</keyword>